<dbReference type="AlphaFoldDB" id="A0A358HZH1"/>
<accession>A0A358HZH1</accession>
<organism evidence="1 4">
    <name type="scientific">Thalassospira lucentensis</name>
    <dbReference type="NCBI Taxonomy" id="168935"/>
    <lineage>
        <taxon>Bacteria</taxon>
        <taxon>Pseudomonadati</taxon>
        <taxon>Pseudomonadota</taxon>
        <taxon>Alphaproteobacteria</taxon>
        <taxon>Rhodospirillales</taxon>
        <taxon>Thalassospiraceae</taxon>
        <taxon>Thalassospira</taxon>
    </lineage>
</organism>
<dbReference type="EMBL" id="DOOG01000175">
    <property type="protein sequence ID" value="HBV00578.1"/>
    <property type="molecule type" value="Genomic_DNA"/>
</dbReference>
<proteinExistence type="predicted"/>
<evidence type="ECO:0008006" key="5">
    <source>
        <dbReference type="Google" id="ProtNLM"/>
    </source>
</evidence>
<evidence type="ECO:0000313" key="4">
    <source>
        <dbReference type="Proteomes" id="UP000264753"/>
    </source>
</evidence>
<evidence type="ECO:0000313" key="3">
    <source>
        <dbReference type="Proteomes" id="UP000264179"/>
    </source>
</evidence>
<dbReference type="Proteomes" id="UP000264753">
    <property type="component" value="Unassembled WGS sequence"/>
</dbReference>
<protein>
    <recommendedName>
        <fullName evidence="5">DUF1127 domain-containing protein</fullName>
    </recommendedName>
</protein>
<sequence>MVAITKDAGTFVTNRRPNTTITLMDMPRQWVKRYDLRQKLAVMDSRMLRDIGWNVFDARREAAKPFWKA</sequence>
<evidence type="ECO:0000313" key="2">
    <source>
        <dbReference type="EMBL" id="HCW68604.1"/>
    </source>
</evidence>
<gene>
    <name evidence="1" type="ORF">DEF21_22135</name>
    <name evidence="2" type="ORF">DHR80_15690</name>
</gene>
<dbReference type="EMBL" id="DPOP01000125">
    <property type="protein sequence ID" value="HCW68604.1"/>
    <property type="molecule type" value="Genomic_DNA"/>
</dbReference>
<name>A0A358HZH1_9PROT</name>
<dbReference type="RefSeq" id="WP_277278237.1">
    <property type="nucleotide sequence ID" value="NZ_DOOG01000175.1"/>
</dbReference>
<dbReference type="Proteomes" id="UP000264179">
    <property type="component" value="Unassembled WGS sequence"/>
</dbReference>
<comment type="caution">
    <text evidence="1">The sequence shown here is derived from an EMBL/GenBank/DDBJ whole genome shotgun (WGS) entry which is preliminary data.</text>
</comment>
<evidence type="ECO:0000313" key="1">
    <source>
        <dbReference type="EMBL" id="HBV00578.1"/>
    </source>
</evidence>
<reference evidence="3 4" key="1">
    <citation type="journal article" date="2018" name="Nat. Biotechnol.">
        <title>A standardized bacterial taxonomy based on genome phylogeny substantially revises the tree of life.</title>
        <authorList>
            <person name="Parks D.H."/>
            <person name="Chuvochina M."/>
            <person name="Waite D.W."/>
            <person name="Rinke C."/>
            <person name="Skarshewski A."/>
            <person name="Chaumeil P.A."/>
            <person name="Hugenholtz P."/>
        </authorList>
    </citation>
    <scope>NUCLEOTIDE SEQUENCE [LARGE SCALE GENOMIC DNA]</scope>
    <source>
        <strain evidence="1">UBA8707</strain>
        <strain evidence="2">UBA9881</strain>
    </source>
</reference>